<comment type="similarity">
    <text evidence="1">Belongs to the multi antimicrobial extrusion (MATE) (TC 2.A.66.1) family.</text>
</comment>
<dbReference type="EMBL" id="GBRH01168261">
    <property type="protein sequence ID" value="JAE29635.1"/>
    <property type="molecule type" value="Transcribed_RNA"/>
</dbReference>
<organism evidence="3">
    <name type="scientific">Arundo donax</name>
    <name type="common">Giant reed</name>
    <name type="synonym">Donax arundinaceus</name>
    <dbReference type="NCBI Taxonomy" id="35708"/>
    <lineage>
        <taxon>Eukaryota</taxon>
        <taxon>Viridiplantae</taxon>
        <taxon>Streptophyta</taxon>
        <taxon>Embryophyta</taxon>
        <taxon>Tracheophyta</taxon>
        <taxon>Spermatophyta</taxon>
        <taxon>Magnoliopsida</taxon>
        <taxon>Liliopsida</taxon>
        <taxon>Poales</taxon>
        <taxon>Poaceae</taxon>
        <taxon>PACMAD clade</taxon>
        <taxon>Arundinoideae</taxon>
        <taxon>Arundineae</taxon>
        <taxon>Arundo</taxon>
    </lineage>
</organism>
<reference evidence="3" key="2">
    <citation type="journal article" date="2015" name="Data Brief">
        <title>Shoot transcriptome of the giant reed, Arundo donax.</title>
        <authorList>
            <person name="Barrero R.A."/>
            <person name="Guerrero F.D."/>
            <person name="Moolhuijzen P."/>
            <person name="Goolsby J.A."/>
            <person name="Tidwell J."/>
            <person name="Bellgard S.E."/>
            <person name="Bellgard M.I."/>
        </authorList>
    </citation>
    <scope>NUCLEOTIDE SEQUENCE</scope>
    <source>
        <tissue evidence="3">Shoot tissue taken approximately 20 cm above the soil surface</tissue>
    </source>
</reference>
<reference evidence="3" key="1">
    <citation type="submission" date="2014-09" db="EMBL/GenBank/DDBJ databases">
        <authorList>
            <person name="Magalhaes I.L.F."/>
            <person name="Oliveira U."/>
            <person name="Santos F.R."/>
            <person name="Vidigal T.H.D.A."/>
            <person name="Brescovit A.D."/>
            <person name="Santos A.J."/>
        </authorList>
    </citation>
    <scope>NUCLEOTIDE SEQUENCE</scope>
    <source>
        <tissue evidence="3">Shoot tissue taken approximately 20 cm above the soil surface</tissue>
    </source>
</reference>
<dbReference type="Pfam" id="PF01554">
    <property type="entry name" value="MatE"/>
    <property type="match status" value="1"/>
</dbReference>
<accession>A0A0A9GXD9</accession>
<keyword evidence="2" id="KW-1133">Transmembrane helix</keyword>
<evidence type="ECO:0000313" key="3">
    <source>
        <dbReference type="EMBL" id="JAE29635.1"/>
    </source>
</evidence>
<keyword evidence="2" id="KW-0472">Membrane</keyword>
<feature type="transmembrane region" description="Helical" evidence="2">
    <location>
        <begin position="102"/>
        <end position="123"/>
    </location>
</feature>
<evidence type="ECO:0000256" key="1">
    <source>
        <dbReference type="ARBA" id="ARBA00010199"/>
    </source>
</evidence>
<dbReference type="AlphaFoldDB" id="A0A0A9GXD9"/>
<dbReference type="PANTHER" id="PTHR11206">
    <property type="entry name" value="MULTIDRUG RESISTANCE PROTEIN"/>
    <property type="match status" value="1"/>
</dbReference>
<protein>
    <recommendedName>
        <fullName evidence="4">Protein DETOXIFICATION</fullName>
    </recommendedName>
</protein>
<feature type="transmembrane region" description="Helical" evidence="2">
    <location>
        <begin position="25"/>
        <end position="46"/>
    </location>
</feature>
<proteinExistence type="inferred from homology"/>
<dbReference type="GO" id="GO:0016020">
    <property type="term" value="C:membrane"/>
    <property type="evidence" value="ECO:0007669"/>
    <property type="project" value="InterPro"/>
</dbReference>
<sequence>MIPALFLFGQLQCHARFLQAQNVAVPVVLSSGAAAVVHVAACWLLVRRLGMGVNGAALGNAVSNFFNLFFLALYVGLSPSCKAIWAGFSSEAFRGIPGFLKLAVPSALMVCMEWWSFEILVLLSGLLPNPKLETAVLSTCFNTYAFAFAVPMGLGAAVSIRVSNELGAGRPQAARLATRVVMLLAFSLGVSEGLVMVLVRNLLGYAYSSEKEVASYTARMMPILTVSFLFDSLQCVLSGVVAGKRPVPLSTLQPTTLPASLRHPFSPSSAILEEWYYAFSLISFG</sequence>
<feature type="transmembrane region" description="Helical" evidence="2">
    <location>
        <begin position="58"/>
        <end position="77"/>
    </location>
</feature>
<keyword evidence="2" id="KW-0812">Transmembrane</keyword>
<dbReference type="InterPro" id="IPR002528">
    <property type="entry name" value="MATE_fam"/>
</dbReference>
<feature type="transmembrane region" description="Helical" evidence="2">
    <location>
        <begin position="135"/>
        <end position="160"/>
    </location>
</feature>
<dbReference type="GO" id="GO:0042910">
    <property type="term" value="F:xenobiotic transmembrane transporter activity"/>
    <property type="evidence" value="ECO:0007669"/>
    <property type="project" value="InterPro"/>
</dbReference>
<evidence type="ECO:0008006" key="4">
    <source>
        <dbReference type="Google" id="ProtNLM"/>
    </source>
</evidence>
<feature type="transmembrane region" description="Helical" evidence="2">
    <location>
        <begin position="180"/>
        <end position="199"/>
    </location>
</feature>
<dbReference type="GO" id="GO:0015297">
    <property type="term" value="F:antiporter activity"/>
    <property type="evidence" value="ECO:0007669"/>
    <property type="project" value="InterPro"/>
</dbReference>
<name>A0A0A9GXD9_ARUDO</name>
<evidence type="ECO:0000256" key="2">
    <source>
        <dbReference type="SAM" id="Phobius"/>
    </source>
</evidence>